<dbReference type="Gramene" id="A02p32200.2_BraZ1">
    <property type="protein sequence ID" value="A02p32200.2_BraZ1.CDS"/>
    <property type="gene ID" value="A02g32200.2_BraZ1"/>
</dbReference>
<dbReference type="PANTHER" id="PTHR33623">
    <property type="entry name" value="OS04G0572500 PROTEIN"/>
    <property type="match status" value="1"/>
</dbReference>
<dbReference type="EMBL" id="LS974618">
    <property type="protein sequence ID" value="CAG7894268.1"/>
    <property type="molecule type" value="Genomic_DNA"/>
</dbReference>
<organism evidence="3">
    <name type="scientific">Brassica campestris</name>
    <name type="common">Field mustard</name>
    <dbReference type="NCBI Taxonomy" id="3711"/>
    <lineage>
        <taxon>Eukaryota</taxon>
        <taxon>Viridiplantae</taxon>
        <taxon>Streptophyta</taxon>
        <taxon>Embryophyta</taxon>
        <taxon>Tracheophyta</taxon>
        <taxon>Spermatophyta</taxon>
        <taxon>Magnoliopsida</taxon>
        <taxon>eudicotyledons</taxon>
        <taxon>Gunneridae</taxon>
        <taxon>Pentapetalae</taxon>
        <taxon>rosids</taxon>
        <taxon>malvids</taxon>
        <taxon>Brassicales</taxon>
        <taxon>Brassicaceae</taxon>
        <taxon>Brassiceae</taxon>
        <taxon>Brassica</taxon>
    </lineage>
</organism>
<evidence type="ECO:0008006" key="4">
    <source>
        <dbReference type="Google" id="ProtNLM"/>
    </source>
</evidence>
<feature type="compositionally biased region" description="Low complexity" evidence="1">
    <location>
        <begin position="241"/>
        <end position="255"/>
    </location>
</feature>
<dbReference type="EMBL" id="LR031573">
    <property type="protein sequence ID" value="VDC89996.1"/>
    <property type="molecule type" value="Genomic_DNA"/>
</dbReference>
<evidence type="ECO:0000313" key="2">
    <source>
        <dbReference type="EMBL" id="CAG7894268.1"/>
    </source>
</evidence>
<dbReference type="AlphaFoldDB" id="A0A3P6A8D0"/>
<feature type="compositionally biased region" description="Basic residues" evidence="1">
    <location>
        <begin position="67"/>
        <end position="83"/>
    </location>
</feature>
<name>A0A3P6A8D0_BRACM</name>
<gene>
    <name evidence="3" type="ORF">BRAA02T07599Z</name>
    <name evidence="2" type="ORF">BRAPAZ1V2_A02P32200.2</name>
</gene>
<sequence length="500" mass="56262">MASITCSSDQRLSTSKRRLKPLMLRDYLLDDLSSCSSNGFKSFPRRQPPSSSSTVRRLLDAEIKRSGLSHHHHHKPRLTRRSRTSCGTAISHAVHKASTAFLNAVKLIPFHATVTSRKGDQKQQGVFSRRPFIFLSRACSKRLLSKRFWRKPVSQSRRQVTVELGDGEIQWWISAAFFPDEENLDQPPDLVSQISAVADEAATFSASEAAAVITTEKLISGCDSSSSGSVFFTNSSSSEAVQSSSSSVSSTTTSGEAEEVSTRNDAVVESEESLNARDCDGSSVNGNSMCNREESVNEEKEQLSPISILECPFQDDDDDDEEDAITDHISHQKDTYEKAARKSRRFNGFVRLEPLNLEKFIEKQVESEEDEYSYHTQETEEDESESRANRLFALVKLTIGETNNILLASNVADNLLLDYFQEDNIGPKEEALMVKIVEDWVMDRQDEMFMSWEVREMRQVYVKEMKWGCINEDESECVVEDLANGLFTLLVDEFMSNLAS</sequence>
<dbReference type="PANTHER" id="PTHR33623:SF20">
    <property type="entry name" value="DUF4378 DOMAIN-CONTAINING PROTEIN"/>
    <property type="match status" value="1"/>
</dbReference>
<feature type="region of interest" description="Disordered" evidence="1">
    <location>
        <begin position="241"/>
        <end position="280"/>
    </location>
</feature>
<reference evidence="3" key="1">
    <citation type="submission" date="2018-11" db="EMBL/GenBank/DDBJ databases">
        <authorList>
            <consortium name="Genoscope - CEA"/>
            <person name="William W."/>
        </authorList>
    </citation>
    <scope>NUCLEOTIDE SEQUENCE</scope>
</reference>
<accession>A0A3P6A8D0</accession>
<proteinExistence type="predicted"/>
<dbReference type="Proteomes" id="UP000694005">
    <property type="component" value="Chromosome A02"/>
</dbReference>
<evidence type="ECO:0000256" key="1">
    <source>
        <dbReference type="SAM" id="MobiDB-lite"/>
    </source>
</evidence>
<feature type="region of interest" description="Disordered" evidence="1">
    <location>
        <begin position="64"/>
        <end position="83"/>
    </location>
</feature>
<evidence type="ECO:0000313" key="3">
    <source>
        <dbReference type="EMBL" id="VDC89996.1"/>
    </source>
</evidence>
<protein>
    <recommendedName>
        <fullName evidence="4">DUF4378 domain-containing protein</fullName>
    </recommendedName>
</protein>